<dbReference type="GO" id="GO:0003677">
    <property type="term" value="F:DNA binding"/>
    <property type="evidence" value="ECO:0007669"/>
    <property type="project" value="UniProtKB-KW"/>
</dbReference>
<reference evidence="3 4" key="1">
    <citation type="journal article" date="2019" name="Antonie Van Leeuwenhoek">
        <title>Description of 'Ca. Methylobacter oryzae' KRF1, a novel species from the environmentally important Methylobacter clade 2.</title>
        <authorList>
            <person name="Khatri K."/>
            <person name="Mohite J.A."/>
            <person name="Pandit P.S."/>
            <person name="Bahulikar R."/>
            <person name="Rahalkar M.C."/>
        </authorList>
    </citation>
    <scope>NUCLEOTIDE SEQUENCE [LARGE SCALE GENOMIC DNA]</scope>
    <source>
        <strain evidence="3 4">KRF1</strain>
    </source>
</reference>
<dbReference type="RefSeq" id="WP_127030339.1">
    <property type="nucleotide sequence ID" value="NZ_RYFG02000022.1"/>
</dbReference>
<evidence type="ECO:0000259" key="2">
    <source>
        <dbReference type="PROSITE" id="PS51740"/>
    </source>
</evidence>
<dbReference type="PROSITE" id="PS51740">
    <property type="entry name" value="SPOVT_ABRB"/>
    <property type="match status" value="1"/>
</dbReference>
<sequence>MRVTSKGQVTIPQNVRESMGILPAQSEIEFLQDENGRWYIAKTESYQKKTSRFRTANKAGKLTMSTDEIMALTRGESWPSS</sequence>
<organism evidence="3 4">
    <name type="scientific">Candidatus Methylobacter oryzae</name>
    <dbReference type="NCBI Taxonomy" id="2497749"/>
    <lineage>
        <taxon>Bacteria</taxon>
        <taxon>Pseudomonadati</taxon>
        <taxon>Pseudomonadota</taxon>
        <taxon>Gammaproteobacteria</taxon>
        <taxon>Methylococcales</taxon>
        <taxon>Methylococcaceae</taxon>
        <taxon>Methylobacter</taxon>
    </lineage>
</organism>
<dbReference type="EMBL" id="RYFG02000022">
    <property type="protein sequence ID" value="TRX01162.1"/>
    <property type="molecule type" value="Genomic_DNA"/>
</dbReference>
<dbReference type="SMART" id="SM00966">
    <property type="entry name" value="SpoVT_AbrB"/>
    <property type="match status" value="1"/>
</dbReference>
<evidence type="ECO:0000256" key="1">
    <source>
        <dbReference type="PROSITE-ProRule" id="PRU01076"/>
    </source>
</evidence>
<keyword evidence="1 3" id="KW-0238">DNA-binding</keyword>
<protein>
    <submittedName>
        <fullName evidence="3">AbrB/MazE/SpoVT family DNA-binding domain-containing protein</fullName>
    </submittedName>
</protein>
<dbReference type="Proteomes" id="UP000733744">
    <property type="component" value="Unassembled WGS sequence"/>
</dbReference>
<dbReference type="InterPro" id="IPR007159">
    <property type="entry name" value="SpoVT-AbrB_dom"/>
</dbReference>
<comment type="caution">
    <text evidence="3">The sequence shown here is derived from an EMBL/GenBank/DDBJ whole genome shotgun (WGS) entry which is preliminary data.</text>
</comment>
<dbReference type="InterPro" id="IPR037914">
    <property type="entry name" value="SpoVT-AbrB_sf"/>
</dbReference>
<dbReference type="SUPFAM" id="SSF89447">
    <property type="entry name" value="AbrB/MazE/MraZ-like"/>
    <property type="match status" value="1"/>
</dbReference>
<proteinExistence type="predicted"/>
<evidence type="ECO:0000313" key="4">
    <source>
        <dbReference type="Proteomes" id="UP000733744"/>
    </source>
</evidence>
<feature type="domain" description="SpoVT-AbrB" evidence="2">
    <location>
        <begin position="1"/>
        <end position="46"/>
    </location>
</feature>
<gene>
    <name evidence="3" type="ORF">EKO24_004340</name>
</gene>
<accession>A0ABY3CE48</accession>
<name>A0ABY3CE48_9GAMM</name>
<keyword evidence="4" id="KW-1185">Reference proteome</keyword>
<dbReference type="Gene3D" id="2.10.260.10">
    <property type="match status" value="1"/>
</dbReference>
<evidence type="ECO:0000313" key="3">
    <source>
        <dbReference type="EMBL" id="TRX01162.1"/>
    </source>
</evidence>